<dbReference type="InterPro" id="IPR045358">
    <property type="entry name" value="Ty3_capsid"/>
</dbReference>
<feature type="compositionally biased region" description="Pro residues" evidence="1">
    <location>
        <begin position="395"/>
        <end position="441"/>
    </location>
</feature>
<reference evidence="3" key="2">
    <citation type="submission" date="2020-12" db="EMBL/GenBank/DDBJ databases">
        <authorList>
            <person name="Kanost M."/>
        </authorList>
    </citation>
    <scope>NUCLEOTIDE SEQUENCE</scope>
</reference>
<evidence type="ECO:0000313" key="3">
    <source>
        <dbReference type="EMBL" id="KAG6462580.1"/>
    </source>
</evidence>
<evidence type="ECO:0000259" key="2">
    <source>
        <dbReference type="Pfam" id="PF19259"/>
    </source>
</evidence>
<evidence type="ECO:0000313" key="4">
    <source>
        <dbReference type="Proteomes" id="UP000791440"/>
    </source>
</evidence>
<organism evidence="3 4">
    <name type="scientific">Manduca sexta</name>
    <name type="common">Tobacco hawkmoth</name>
    <name type="synonym">Tobacco hornworm</name>
    <dbReference type="NCBI Taxonomy" id="7130"/>
    <lineage>
        <taxon>Eukaryota</taxon>
        <taxon>Metazoa</taxon>
        <taxon>Ecdysozoa</taxon>
        <taxon>Arthropoda</taxon>
        <taxon>Hexapoda</taxon>
        <taxon>Insecta</taxon>
        <taxon>Pterygota</taxon>
        <taxon>Neoptera</taxon>
        <taxon>Endopterygota</taxon>
        <taxon>Lepidoptera</taxon>
        <taxon>Glossata</taxon>
        <taxon>Ditrysia</taxon>
        <taxon>Bombycoidea</taxon>
        <taxon>Sphingidae</taxon>
        <taxon>Sphinginae</taxon>
        <taxon>Sphingini</taxon>
        <taxon>Manduca</taxon>
    </lineage>
</organism>
<name>A0A921ZRZ4_MANSE</name>
<feature type="domain" description="Ty3 transposon capsid-like protein" evidence="2">
    <location>
        <begin position="82"/>
        <end position="229"/>
    </location>
</feature>
<keyword evidence="4" id="KW-1185">Reference proteome</keyword>
<feature type="region of interest" description="Disordered" evidence="1">
    <location>
        <begin position="1"/>
        <end position="24"/>
    </location>
</feature>
<dbReference type="Proteomes" id="UP000791440">
    <property type="component" value="Unassembled WGS sequence"/>
</dbReference>
<accession>A0A921ZRZ4</accession>
<dbReference type="AlphaFoldDB" id="A0A921ZRZ4"/>
<sequence>MPRRRKSLSTDDSVQEESEKSVTMSQEALTTLLTTLQQSQAEFCSQILREVRSSTPQTTSIDPNSTSCTSTITKNNFSKCASRFGGSPEESVDNFIDAIQVYKTCLNICDENALLGMSMLLHSSAGTWWQGVKGTTRTWEDAITKLRSAYGERRPPFRIYVELFSLVQDKENTDRFISKVRALLAKLPQGDLSERVELDMTFGLLDRRIRKRIDRESISTFDELLKKARAIEDSLSEVRHDGSKVSTSSSCEERAAAPVEPARAAARAEPARAAAIESSRAAAAPSSFTKVTDFTTKAGKPKFCVYCKRTGHSKDTCEKLKNNAISEDTKNVKCYGCGAANVIRSKCTKCNNAVNSEHSAFCSVLCESQVPQCIESLHARSVRSDRRCATGSPLLPQPQPPPTPLPQPLSSPLLPQPLSSPLPSRPPLSSQPPPQISTPKN</sequence>
<reference evidence="3" key="1">
    <citation type="journal article" date="2016" name="Insect Biochem. Mol. Biol.">
        <title>Multifaceted biological insights from a draft genome sequence of the tobacco hornworm moth, Manduca sexta.</title>
        <authorList>
            <person name="Kanost M.R."/>
            <person name="Arrese E.L."/>
            <person name="Cao X."/>
            <person name="Chen Y.R."/>
            <person name="Chellapilla S."/>
            <person name="Goldsmith M.R."/>
            <person name="Grosse-Wilde E."/>
            <person name="Heckel D.G."/>
            <person name="Herndon N."/>
            <person name="Jiang H."/>
            <person name="Papanicolaou A."/>
            <person name="Qu J."/>
            <person name="Soulages J.L."/>
            <person name="Vogel H."/>
            <person name="Walters J."/>
            <person name="Waterhouse R.M."/>
            <person name="Ahn S.J."/>
            <person name="Almeida F.C."/>
            <person name="An C."/>
            <person name="Aqrawi P."/>
            <person name="Bretschneider A."/>
            <person name="Bryant W.B."/>
            <person name="Bucks S."/>
            <person name="Chao H."/>
            <person name="Chevignon G."/>
            <person name="Christen J.M."/>
            <person name="Clarke D.F."/>
            <person name="Dittmer N.T."/>
            <person name="Ferguson L.C.F."/>
            <person name="Garavelou S."/>
            <person name="Gordon K.H.J."/>
            <person name="Gunaratna R.T."/>
            <person name="Han Y."/>
            <person name="Hauser F."/>
            <person name="He Y."/>
            <person name="Heidel-Fischer H."/>
            <person name="Hirsh A."/>
            <person name="Hu Y."/>
            <person name="Jiang H."/>
            <person name="Kalra D."/>
            <person name="Klinner C."/>
            <person name="Konig C."/>
            <person name="Kovar C."/>
            <person name="Kroll A.R."/>
            <person name="Kuwar S.S."/>
            <person name="Lee S.L."/>
            <person name="Lehman R."/>
            <person name="Li K."/>
            <person name="Li Z."/>
            <person name="Liang H."/>
            <person name="Lovelace S."/>
            <person name="Lu Z."/>
            <person name="Mansfield J.H."/>
            <person name="McCulloch K.J."/>
            <person name="Mathew T."/>
            <person name="Morton B."/>
            <person name="Muzny D.M."/>
            <person name="Neunemann D."/>
            <person name="Ongeri F."/>
            <person name="Pauchet Y."/>
            <person name="Pu L.L."/>
            <person name="Pyrousis I."/>
            <person name="Rao X.J."/>
            <person name="Redding A."/>
            <person name="Roesel C."/>
            <person name="Sanchez-Gracia A."/>
            <person name="Schaack S."/>
            <person name="Shukla A."/>
            <person name="Tetreau G."/>
            <person name="Wang Y."/>
            <person name="Xiong G.H."/>
            <person name="Traut W."/>
            <person name="Walsh T.K."/>
            <person name="Worley K.C."/>
            <person name="Wu D."/>
            <person name="Wu W."/>
            <person name="Wu Y.Q."/>
            <person name="Zhang X."/>
            <person name="Zou Z."/>
            <person name="Zucker H."/>
            <person name="Briscoe A.D."/>
            <person name="Burmester T."/>
            <person name="Clem R.J."/>
            <person name="Feyereisen R."/>
            <person name="Grimmelikhuijzen C.J.P."/>
            <person name="Hamodrakas S.J."/>
            <person name="Hansson B.S."/>
            <person name="Huguet E."/>
            <person name="Jermiin L.S."/>
            <person name="Lan Q."/>
            <person name="Lehman H.K."/>
            <person name="Lorenzen M."/>
            <person name="Merzendorfer H."/>
            <person name="Michalopoulos I."/>
            <person name="Morton D.B."/>
            <person name="Muthukrishnan S."/>
            <person name="Oakeshott J.G."/>
            <person name="Palmer W."/>
            <person name="Park Y."/>
            <person name="Passarelli A.L."/>
            <person name="Rozas J."/>
            <person name="Schwartz L.M."/>
            <person name="Smith W."/>
            <person name="Southgate A."/>
            <person name="Vilcinskas A."/>
            <person name="Vogt R."/>
            <person name="Wang P."/>
            <person name="Werren J."/>
            <person name="Yu X.Q."/>
            <person name="Zhou J.J."/>
            <person name="Brown S.J."/>
            <person name="Scherer S.E."/>
            <person name="Richards S."/>
            <person name="Blissard G.W."/>
        </authorList>
    </citation>
    <scope>NUCLEOTIDE SEQUENCE</scope>
</reference>
<proteinExistence type="predicted"/>
<dbReference type="EMBL" id="JH668865">
    <property type="protein sequence ID" value="KAG6462580.1"/>
    <property type="molecule type" value="Genomic_DNA"/>
</dbReference>
<feature type="region of interest" description="Disordered" evidence="1">
    <location>
        <begin position="241"/>
        <end position="263"/>
    </location>
</feature>
<protein>
    <recommendedName>
        <fullName evidence="2">Ty3 transposon capsid-like protein domain-containing protein</fullName>
    </recommendedName>
</protein>
<feature type="region of interest" description="Disordered" evidence="1">
    <location>
        <begin position="388"/>
        <end position="441"/>
    </location>
</feature>
<comment type="caution">
    <text evidence="3">The sequence shown here is derived from an EMBL/GenBank/DDBJ whole genome shotgun (WGS) entry which is preliminary data.</text>
</comment>
<gene>
    <name evidence="3" type="ORF">O3G_MSEX013344</name>
</gene>
<dbReference type="Pfam" id="PF19259">
    <property type="entry name" value="Ty3_capsid"/>
    <property type="match status" value="1"/>
</dbReference>
<evidence type="ECO:0000256" key="1">
    <source>
        <dbReference type="SAM" id="MobiDB-lite"/>
    </source>
</evidence>